<dbReference type="PANTHER" id="PTHR10067:SF6">
    <property type="entry name" value="PHOSPHATIDYLSERINE DECARBOXYLASE PROENZYME, MITOCHONDRIAL"/>
    <property type="match status" value="1"/>
</dbReference>
<comment type="similarity">
    <text evidence="12">Belongs to the phosphatidylserine decarboxylase family. PSD-B subfamily. Prokaryotic type I sub-subfamily.</text>
</comment>
<keyword evidence="9 12" id="KW-0456">Lyase</keyword>
<dbReference type="InterPro" id="IPR033177">
    <property type="entry name" value="PSD-B"/>
</dbReference>
<evidence type="ECO:0000313" key="14">
    <source>
        <dbReference type="Proteomes" id="UP000636949"/>
    </source>
</evidence>
<evidence type="ECO:0000256" key="3">
    <source>
        <dbReference type="ARBA" id="ARBA00022516"/>
    </source>
</evidence>
<proteinExistence type="inferred from homology"/>
<evidence type="ECO:0000256" key="8">
    <source>
        <dbReference type="ARBA" id="ARBA00023209"/>
    </source>
</evidence>
<comment type="pathway">
    <text evidence="12">Phospholipid metabolism; phosphatidylethanolamine biosynthesis; phosphatidylethanolamine from CDP-diacylglycerol: step 2/2.</text>
</comment>
<comment type="subunit">
    <text evidence="12">Heterodimer of a large membrane-associated beta subunit and a small pyruvoyl-containing alpha subunit.</text>
</comment>
<dbReference type="GO" id="GO:0006646">
    <property type="term" value="P:phosphatidylethanolamine biosynthetic process"/>
    <property type="evidence" value="ECO:0007669"/>
    <property type="project" value="UniProtKB-UniRule"/>
</dbReference>
<evidence type="ECO:0000256" key="11">
    <source>
        <dbReference type="ARBA" id="ARBA00023317"/>
    </source>
</evidence>
<evidence type="ECO:0000313" key="13">
    <source>
        <dbReference type="EMBL" id="GGF86907.1"/>
    </source>
</evidence>
<dbReference type="EC" id="4.1.1.65" evidence="12"/>
<feature type="chain" id="PRO_5035349298" description="Phosphatidylserine decarboxylase alpha chain" evidence="12">
    <location>
        <begin position="247"/>
        <end position="278"/>
    </location>
</feature>
<feature type="chain" id="PRO_5035349299" description="Phosphatidylserine decarboxylase beta chain" evidence="12">
    <location>
        <begin position="1"/>
        <end position="246"/>
    </location>
</feature>
<organism evidence="13 14">
    <name type="scientific">Cysteiniphilum litorale</name>
    <dbReference type="NCBI Taxonomy" id="2056700"/>
    <lineage>
        <taxon>Bacteria</taxon>
        <taxon>Pseudomonadati</taxon>
        <taxon>Pseudomonadota</taxon>
        <taxon>Gammaproteobacteria</taxon>
        <taxon>Thiotrichales</taxon>
        <taxon>Fastidiosibacteraceae</taxon>
        <taxon>Cysteiniphilum</taxon>
    </lineage>
</organism>
<feature type="active site" description="Schiff-base intermediate with substrate; via pyruvic acid; for decarboxylase activity" evidence="12">
    <location>
        <position position="247"/>
    </location>
</feature>
<evidence type="ECO:0000256" key="12">
    <source>
        <dbReference type="HAMAP-Rule" id="MF_00662"/>
    </source>
</evidence>
<keyword evidence="8 12" id="KW-0594">Phospholipid biosynthesis</keyword>
<feature type="active site" description="Charge relay system; for autoendoproteolytic cleavage activity" evidence="12">
    <location>
        <position position="247"/>
    </location>
</feature>
<feature type="active site" description="Charge relay system; for autoendoproteolytic cleavage activity" evidence="12">
    <location>
        <position position="144"/>
    </location>
</feature>
<feature type="site" description="Cleavage (non-hydrolytic); by autocatalysis" evidence="12">
    <location>
        <begin position="246"/>
        <end position="247"/>
    </location>
</feature>
<evidence type="ECO:0000256" key="6">
    <source>
        <dbReference type="ARBA" id="ARBA00023136"/>
    </source>
</evidence>
<comment type="function">
    <text evidence="12">Catalyzes the formation of phosphatidylethanolamine (PtdEtn) from phosphatidylserine (PtdSer).</text>
</comment>
<gene>
    <name evidence="12 13" type="primary">psd</name>
    <name evidence="13" type="ORF">GCM10010995_00280</name>
</gene>
<comment type="cofactor">
    <cofactor evidence="12">
        <name>pyruvate</name>
        <dbReference type="ChEBI" id="CHEBI:15361"/>
    </cofactor>
    <text evidence="12">Binds 1 pyruvoyl group covalently per subunit.</text>
</comment>
<evidence type="ECO:0000256" key="4">
    <source>
        <dbReference type="ARBA" id="ARBA00022793"/>
    </source>
</evidence>
<feature type="modified residue" description="Pyruvic acid (Ser); by autocatalysis" evidence="12">
    <location>
        <position position="247"/>
    </location>
</feature>
<dbReference type="OrthoDB" id="9802030at2"/>
<reference evidence="13" key="1">
    <citation type="journal article" date="2014" name="Int. J. Syst. Evol. Microbiol.">
        <title>Complete genome sequence of Corynebacterium casei LMG S-19264T (=DSM 44701T), isolated from a smear-ripened cheese.</title>
        <authorList>
            <consortium name="US DOE Joint Genome Institute (JGI-PGF)"/>
            <person name="Walter F."/>
            <person name="Albersmeier A."/>
            <person name="Kalinowski J."/>
            <person name="Ruckert C."/>
        </authorList>
    </citation>
    <scope>NUCLEOTIDE SEQUENCE</scope>
    <source>
        <strain evidence="13">CGMCC 1.15758</strain>
    </source>
</reference>
<sequence>MFKDTLFLTLQKILPQACLSRLAGKLANCENPTVKNRLIHLAMKRFNIKLTDALINDPTEYTSFNDFFTRKLKPEARPIDPNDNSIISPADGKITQAGLITEGKLIQAKGKYFSLKALTADTAKENYSDFSVIYLSPSDYHRVHMPIDGKLTRMTYVPGKLFSVNELTAENIDGLFAKNERLICYFDTAIGEIAVIFVGAMLVAGIETVWHKLVAPNYYSKVIHFDYSEQNLHFKKGDEIGLFNFGSTIITLFPANKIAWQASITGKINMGQTIASAI</sequence>
<keyword evidence="7 12" id="KW-0865">Zymogen</keyword>
<dbReference type="RefSeq" id="WP_117001353.1">
    <property type="nucleotide sequence ID" value="NZ_BMJS01000001.1"/>
</dbReference>
<name>A0A8J2Z1I7_9GAMM</name>
<evidence type="ECO:0000256" key="2">
    <source>
        <dbReference type="ARBA" id="ARBA00022475"/>
    </source>
</evidence>
<evidence type="ECO:0000256" key="5">
    <source>
        <dbReference type="ARBA" id="ARBA00023098"/>
    </source>
</evidence>
<accession>A0A8J2Z1I7</accession>
<feature type="active site" description="Charge relay system; for autoendoproteolytic cleavage activity" evidence="12">
    <location>
        <position position="91"/>
    </location>
</feature>
<dbReference type="GO" id="GO:0004609">
    <property type="term" value="F:phosphatidylserine decarboxylase activity"/>
    <property type="evidence" value="ECO:0007669"/>
    <property type="project" value="UniProtKB-UniRule"/>
</dbReference>
<evidence type="ECO:0000256" key="1">
    <source>
        <dbReference type="ARBA" id="ARBA00005189"/>
    </source>
</evidence>
<dbReference type="InterPro" id="IPR033178">
    <property type="entry name" value="PSD_type1_pro"/>
</dbReference>
<comment type="PTM">
    <text evidence="12">Is synthesized initially as an inactive proenzyme. Formation of the active enzyme involves a self-maturation process in which the active site pyruvoyl group is generated from an internal serine residue via an autocatalytic post-translational modification. Two non-identical subunits are generated from the proenzyme in this reaction, and the pyruvate is formed at the N-terminus of the alpha chain, which is derived from the carboxyl end of the proenzyme. The autoendoproteolytic cleavage occurs by a canonical serine protease mechanism, in which the side chain hydroxyl group of the serine supplies its oxygen atom to form the C-terminus of the beta chain, while the remainder of the serine residue undergoes an oxidative deamination to produce ammonia and the pyruvoyl prosthetic group on the alpha chain. During this reaction, the Ser that is part of the protease active site of the proenzyme becomes the pyruvoyl prosthetic group, which constitutes an essential element of the active site of the mature decarboxylase.</text>
</comment>
<keyword evidence="11 12" id="KW-0670">Pyruvate</keyword>
<keyword evidence="10 12" id="KW-1208">Phospholipid metabolism</keyword>
<dbReference type="EMBL" id="BMJS01000001">
    <property type="protein sequence ID" value="GGF86907.1"/>
    <property type="molecule type" value="Genomic_DNA"/>
</dbReference>
<comment type="pathway">
    <text evidence="1">Lipid metabolism.</text>
</comment>
<evidence type="ECO:0000256" key="10">
    <source>
        <dbReference type="ARBA" id="ARBA00023264"/>
    </source>
</evidence>
<keyword evidence="14" id="KW-1185">Reference proteome</keyword>
<protein>
    <recommendedName>
        <fullName evidence="12">Phosphatidylserine decarboxylase proenzyme</fullName>
        <ecNumber evidence="12">4.1.1.65</ecNumber>
    </recommendedName>
    <component>
        <recommendedName>
            <fullName evidence="12">Phosphatidylserine decarboxylase alpha chain</fullName>
        </recommendedName>
    </component>
    <component>
        <recommendedName>
            <fullName evidence="12">Phosphatidylserine decarboxylase beta chain</fullName>
        </recommendedName>
    </component>
</protein>
<keyword evidence="6 12" id="KW-0472">Membrane</keyword>
<comment type="catalytic activity">
    <reaction evidence="12">
        <text>a 1,2-diacyl-sn-glycero-3-phospho-L-serine + H(+) = a 1,2-diacyl-sn-glycero-3-phosphoethanolamine + CO2</text>
        <dbReference type="Rhea" id="RHEA:20828"/>
        <dbReference type="ChEBI" id="CHEBI:15378"/>
        <dbReference type="ChEBI" id="CHEBI:16526"/>
        <dbReference type="ChEBI" id="CHEBI:57262"/>
        <dbReference type="ChEBI" id="CHEBI:64612"/>
        <dbReference type="EC" id="4.1.1.65"/>
    </reaction>
</comment>
<keyword evidence="3 12" id="KW-0444">Lipid biosynthesis</keyword>
<dbReference type="UniPathway" id="UPA00558">
    <property type="reaction ID" value="UER00616"/>
</dbReference>
<dbReference type="AlphaFoldDB" id="A0A8J2Z1I7"/>
<evidence type="ECO:0000256" key="9">
    <source>
        <dbReference type="ARBA" id="ARBA00023239"/>
    </source>
</evidence>
<dbReference type="GO" id="GO:0005886">
    <property type="term" value="C:plasma membrane"/>
    <property type="evidence" value="ECO:0007669"/>
    <property type="project" value="UniProtKB-SubCell"/>
</dbReference>
<dbReference type="InterPro" id="IPR003817">
    <property type="entry name" value="PS_Dcarbxylase"/>
</dbReference>
<dbReference type="HAMAP" id="MF_00662">
    <property type="entry name" value="PS_decarb_PSD_B_type1"/>
    <property type="match status" value="1"/>
</dbReference>
<dbReference type="PANTHER" id="PTHR10067">
    <property type="entry name" value="PHOSPHATIDYLSERINE DECARBOXYLASE"/>
    <property type="match status" value="1"/>
</dbReference>
<dbReference type="Pfam" id="PF02666">
    <property type="entry name" value="PS_Dcarbxylase"/>
    <property type="match status" value="1"/>
</dbReference>
<keyword evidence="4 12" id="KW-0210">Decarboxylase</keyword>
<dbReference type="NCBIfam" id="TIGR00163">
    <property type="entry name" value="PS_decarb"/>
    <property type="match status" value="1"/>
</dbReference>
<dbReference type="Proteomes" id="UP000636949">
    <property type="component" value="Unassembled WGS sequence"/>
</dbReference>
<reference evidence="13" key="2">
    <citation type="submission" date="2020-09" db="EMBL/GenBank/DDBJ databases">
        <authorList>
            <person name="Sun Q."/>
            <person name="Zhou Y."/>
        </authorList>
    </citation>
    <scope>NUCLEOTIDE SEQUENCE</scope>
    <source>
        <strain evidence="13">CGMCC 1.15758</strain>
    </source>
</reference>
<comment type="caution">
    <text evidence="13">The sequence shown here is derived from an EMBL/GenBank/DDBJ whole genome shotgun (WGS) entry which is preliminary data.</text>
</comment>
<keyword evidence="5 12" id="KW-0443">Lipid metabolism</keyword>
<evidence type="ECO:0000256" key="7">
    <source>
        <dbReference type="ARBA" id="ARBA00023145"/>
    </source>
</evidence>
<keyword evidence="2 12" id="KW-1003">Cell membrane</keyword>
<comment type="subcellular location">
    <subcellularLocation>
        <location evidence="12">Cell membrane</location>
        <topology evidence="12">Peripheral membrane protein</topology>
    </subcellularLocation>
</comment>